<protein>
    <submittedName>
        <fullName evidence="2">Uncharacterized protein</fullName>
    </submittedName>
</protein>
<organism evidence="2 3">
    <name type="scientific">Halalkalibacter alkalisediminis</name>
    <dbReference type="NCBI Taxonomy" id="935616"/>
    <lineage>
        <taxon>Bacteria</taxon>
        <taxon>Bacillati</taxon>
        <taxon>Bacillota</taxon>
        <taxon>Bacilli</taxon>
        <taxon>Bacillales</taxon>
        <taxon>Bacillaceae</taxon>
        <taxon>Halalkalibacter</taxon>
    </lineage>
</organism>
<accession>A0ABV6NIX6</accession>
<proteinExistence type="predicted"/>
<name>A0ABV6NIX6_9BACI</name>
<keyword evidence="1" id="KW-0812">Transmembrane</keyword>
<gene>
    <name evidence="2" type="ORF">ACFFH4_17220</name>
</gene>
<evidence type="ECO:0000313" key="2">
    <source>
        <dbReference type="EMBL" id="MFC0560720.1"/>
    </source>
</evidence>
<feature type="transmembrane region" description="Helical" evidence="1">
    <location>
        <begin position="6"/>
        <end position="38"/>
    </location>
</feature>
<keyword evidence="1" id="KW-0472">Membrane</keyword>
<keyword evidence="3" id="KW-1185">Reference proteome</keyword>
<dbReference type="RefSeq" id="WP_273847664.1">
    <property type="nucleotide sequence ID" value="NZ_JAQQWT010000030.1"/>
</dbReference>
<dbReference type="Proteomes" id="UP001589833">
    <property type="component" value="Unassembled WGS sequence"/>
</dbReference>
<evidence type="ECO:0000313" key="3">
    <source>
        <dbReference type="Proteomes" id="UP001589833"/>
    </source>
</evidence>
<comment type="caution">
    <text evidence="2">The sequence shown here is derived from an EMBL/GenBank/DDBJ whole genome shotgun (WGS) entry which is preliminary data.</text>
</comment>
<evidence type="ECO:0000256" key="1">
    <source>
        <dbReference type="SAM" id="Phobius"/>
    </source>
</evidence>
<reference evidence="2 3" key="1">
    <citation type="submission" date="2024-09" db="EMBL/GenBank/DDBJ databases">
        <authorList>
            <person name="Sun Q."/>
            <person name="Mori K."/>
        </authorList>
    </citation>
    <scope>NUCLEOTIDE SEQUENCE [LARGE SCALE GENOMIC DNA]</scope>
    <source>
        <strain evidence="2 3">NCAIM B.02301</strain>
    </source>
</reference>
<dbReference type="EMBL" id="JBHLTR010000038">
    <property type="protein sequence ID" value="MFC0560720.1"/>
    <property type="molecule type" value="Genomic_DNA"/>
</dbReference>
<keyword evidence="1" id="KW-1133">Transmembrane helix</keyword>
<sequence>MGLCLSLIIIGLTIGFATFGYVGLLLGLVVALLASWITNQIIYKKNSRNSPSQLTPDETL</sequence>